<proteinExistence type="predicted"/>
<protein>
    <submittedName>
        <fullName evidence="2">Mechanosensitive ion channel protein MscS</fullName>
    </submittedName>
</protein>
<organism evidence="2 3">
    <name type="scientific">Pontibacter populi</name>
    <dbReference type="NCBI Taxonomy" id="890055"/>
    <lineage>
        <taxon>Bacteria</taxon>
        <taxon>Pseudomonadati</taxon>
        <taxon>Bacteroidota</taxon>
        <taxon>Cytophagia</taxon>
        <taxon>Cytophagales</taxon>
        <taxon>Hymenobacteraceae</taxon>
        <taxon>Pontibacter</taxon>
    </lineage>
</organism>
<evidence type="ECO:0000313" key="3">
    <source>
        <dbReference type="Proteomes" id="UP001476807"/>
    </source>
</evidence>
<keyword evidence="1" id="KW-0732">Signal</keyword>
<sequence length="206" mass="22138">MIIKNIFYAILLGVGMAACLSQNDQNVEGATAGTAAEQPVTEITEETITPTADQLRIAPGKVGFVTISDDIEQMRQTIPAGFAIADTMLQQEGTQATAYIIRPENEAKGILVEQQCDADCKVWRLNVQSEKYKTAKGIGVGDTYEKAQKQHPINTVTLADGGLVAVAKDGGMTFVLDPSQIPANDRSRLTPETVPGTTRIKAILIY</sequence>
<gene>
    <name evidence="2" type="ORF">ABS362_05515</name>
</gene>
<dbReference type="PROSITE" id="PS51257">
    <property type="entry name" value="PROKAR_LIPOPROTEIN"/>
    <property type="match status" value="1"/>
</dbReference>
<dbReference type="RefSeq" id="WP_350411345.1">
    <property type="nucleotide sequence ID" value="NZ_JBEOKT010000004.1"/>
</dbReference>
<reference evidence="2 3" key="1">
    <citation type="submission" date="2024-06" db="EMBL/GenBank/DDBJ databases">
        <title>Pontibacter populi HYL7-15.</title>
        <authorList>
            <person name="Kim M.K."/>
        </authorList>
    </citation>
    <scope>NUCLEOTIDE SEQUENCE [LARGE SCALE GENOMIC DNA]</scope>
    <source>
        <strain evidence="2 3">HYL7-15</strain>
    </source>
</reference>
<dbReference type="EMBL" id="JBEOKT010000004">
    <property type="protein sequence ID" value="MER2996994.1"/>
    <property type="molecule type" value="Genomic_DNA"/>
</dbReference>
<keyword evidence="3" id="KW-1185">Reference proteome</keyword>
<dbReference type="Proteomes" id="UP001476807">
    <property type="component" value="Unassembled WGS sequence"/>
</dbReference>
<comment type="caution">
    <text evidence="2">The sequence shown here is derived from an EMBL/GenBank/DDBJ whole genome shotgun (WGS) entry which is preliminary data.</text>
</comment>
<evidence type="ECO:0000256" key="1">
    <source>
        <dbReference type="SAM" id="SignalP"/>
    </source>
</evidence>
<feature type="chain" id="PRO_5045178140" evidence="1">
    <location>
        <begin position="18"/>
        <end position="206"/>
    </location>
</feature>
<name>A0ABV1RRI1_9BACT</name>
<evidence type="ECO:0000313" key="2">
    <source>
        <dbReference type="EMBL" id="MER2996994.1"/>
    </source>
</evidence>
<feature type="signal peptide" evidence="1">
    <location>
        <begin position="1"/>
        <end position="17"/>
    </location>
</feature>
<accession>A0ABV1RRI1</accession>